<dbReference type="RefSeq" id="WP_065109766.1">
    <property type="nucleotide sequence ID" value="NZ_CANMJJ010000025.1"/>
</dbReference>
<keyword evidence="1" id="KW-0732">Signal</keyword>
<proteinExistence type="predicted"/>
<organism evidence="2 3">
    <name type="scientific">Shewanella japonica</name>
    <dbReference type="NCBI Taxonomy" id="93973"/>
    <lineage>
        <taxon>Bacteria</taxon>
        <taxon>Pseudomonadati</taxon>
        <taxon>Pseudomonadota</taxon>
        <taxon>Gammaproteobacteria</taxon>
        <taxon>Alteromonadales</taxon>
        <taxon>Shewanellaceae</taxon>
        <taxon>Shewanella</taxon>
    </lineage>
</organism>
<keyword evidence="3" id="KW-1185">Reference proteome</keyword>
<feature type="chain" id="PRO_5045632977" description="DUF3016 domain-containing protein" evidence="1">
    <location>
        <begin position="20"/>
        <end position="176"/>
    </location>
</feature>
<dbReference type="Pfam" id="PF11454">
    <property type="entry name" value="DUF3016"/>
    <property type="match status" value="1"/>
</dbReference>
<evidence type="ECO:0000313" key="2">
    <source>
        <dbReference type="EMBL" id="ARD20989.1"/>
    </source>
</evidence>
<dbReference type="EMBL" id="CP020472">
    <property type="protein sequence ID" value="ARD20989.1"/>
    <property type="molecule type" value="Genomic_DNA"/>
</dbReference>
<gene>
    <name evidence="2" type="ORF">SJ2017_0651</name>
</gene>
<sequence length="176" mass="20306">MKVKHLLIAGALMCNVAIADEEVIENPVTEEGIVKVEWQEPKNYRDLKTATEVKSRFEQRFFDTMTKNINKEAEKILKPNQKLEMVVSDVDLAGDLRPTFGATSANELRIVKDLYPPRMTFTYRITEGDNVVIAGDEKLVDMNFMYGANSTRNQRPFEYETRMLKDWLKKTVEPVL</sequence>
<protein>
    <recommendedName>
        <fullName evidence="4">DUF3016 domain-containing protein</fullName>
    </recommendedName>
</protein>
<evidence type="ECO:0000313" key="3">
    <source>
        <dbReference type="Proteomes" id="UP000191820"/>
    </source>
</evidence>
<dbReference type="Proteomes" id="UP000191820">
    <property type="component" value="Chromosome"/>
</dbReference>
<accession>A0ABM6JG23</accession>
<feature type="signal peptide" evidence="1">
    <location>
        <begin position="1"/>
        <end position="19"/>
    </location>
</feature>
<reference evidence="2 3" key="1">
    <citation type="submission" date="2017-03" db="EMBL/GenBank/DDBJ databases">
        <title>Genome sequencing of Shewanella japonica KCTC 22435.</title>
        <authorList>
            <person name="Kim K.M."/>
        </authorList>
    </citation>
    <scope>NUCLEOTIDE SEQUENCE [LARGE SCALE GENOMIC DNA]</scope>
    <source>
        <strain evidence="2 3">KCTC 22435</strain>
    </source>
</reference>
<name>A0ABM6JG23_9GAMM</name>
<evidence type="ECO:0000256" key="1">
    <source>
        <dbReference type="SAM" id="SignalP"/>
    </source>
</evidence>
<dbReference type="InterPro" id="IPR021557">
    <property type="entry name" value="DUF3016"/>
</dbReference>
<evidence type="ECO:0008006" key="4">
    <source>
        <dbReference type="Google" id="ProtNLM"/>
    </source>
</evidence>